<name>A0A7Y0LWH6_CELFI</name>
<proteinExistence type="predicted"/>
<dbReference type="PANTHER" id="PTHR43252:SF6">
    <property type="entry name" value="NEGATIVE TRANSCRIPTION REGULATOR PADR"/>
    <property type="match status" value="1"/>
</dbReference>
<reference evidence="3 4" key="1">
    <citation type="submission" date="2020-04" db="EMBL/GenBank/DDBJ databases">
        <title>Sequencing and Assembly of C. fimi.</title>
        <authorList>
            <person name="Ramsey A.R."/>
        </authorList>
    </citation>
    <scope>NUCLEOTIDE SEQUENCE [LARGE SCALE GENOMIC DNA]</scope>
    <source>
        <strain evidence="3 4">SB</strain>
    </source>
</reference>
<dbReference type="AlphaFoldDB" id="A0A7Y0LWH6"/>
<evidence type="ECO:0000313" key="4">
    <source>
        <dbReference type="Proteomes" id="UP000562124"/>
    </source>
</evidence>
<gene>
    <name evidence="3" type="ORF">HIR71_00175</name>
</gene>
<dbReference type="EMBL" id="JABCJJ010000001">
    <property type="protein sequence ID" value="NMR18658.1"/>
    <property type="molecule type" value="Genomic_DNA"/>
</dbReference>
<comment type="caution">
    <text evidence="3">The sequence shown here is derived from an EMBL/GenBank/DDBJ whole genome shotgun (WGS) entry which is preliminary data.</text>
</comment>
<evidence type="ECO:0000259" key="2">
    <source>
        <dbReference type="Pfam" id="PF10400"/>
    </source>
</evidence>
<dbReference type="Gene3D" id="1.10.10.10">
    <property type="entry name" value="Winged helix-like DNA-binding domain superfamily/Winged helix DNA-binding domain"/>
    <property type="match status" value="1"/>
</dbReference>
<sequence length="180" mass="20328">MSLRHAILGFLGVAAMSGYDLRKTMDASVAHFWPADQTQIYRTLSSLVDDGLVDVRVVEQDGKPNRREHHIRPEGLAELDRWLASPMGYQPSREPFLLRVFFGGRLGAEHVARLLDERGAEAAELVAILREVERQSTAGLDRELTLEERLRLATLANGIRHAEAELDWVDETRRTLTEDS</sequence>
<dbReference type="InterPro" id="IPR018309">
    <property type="entry name" value="Tscrpt_reg_PadR_C"/>
</dbReference>
<dbReference type="InterPro" id="IPR036388">
    <property type="entry name" value="WH-like_DNA-bd_sf"/>
</dbReference>
<accession>A0A7Y0LWH6</accession>
<dbReference type="Gene3D" id="6.10.140.190">
    <property type="match status" value="1"/>
</dbReference>
<protein>
    <submittedName>
        <fullName evidence="3">PadR family transcriptional regulator</fullName>
    </submittedName>
</protein>
<dbReference type="Proteomes" id="UP000562124">
    <property type="component" value="Unassembled WGS sequence"/>
</dbReference>
<evidence type="ECO:0000259" key="1">
    <source>
        <dbReference type="Pfam" id="PF03551"/>
    </source>
</evidence>
<dbReference type="InterPro" id="IPR036390">
    <property type="entry name" value="WH_DNA-bd_sf"/>
</dbReference>
<dbReference type="RefSeq" id="WP_169322594.1">
    <property type="nucleotide sequence ID" value="NZ_JABCJJ010000001.1"/>
</dbReference>
<keyword evidence="4" id="KW-1185">Reference proteome</keyword>
<evidence type="ECO:0000313" key="3">
    <source>
        <dbReference type="EMBL" id="NMR18658.1"/>
    </source>
</evidence>
<feature type="domain" description="Transcription regulator PadR C-terminal" evidence="2">
    <location>
        <begin position="93"/>
        <end position="176"/>
    </location>
</feature>
<organism evidence="3 4">
    <name type="scientific">Cellulomonas fimi</name>
    <dbReference type="NCBI Taxonomy" id="1708"/>
    <lineage>
        <taxon>Bacteria</taxon>
        <taxon>Bacillati</taxon>
        <taxon>Actinomycetota</taxon>
        <taxon>Actinomycetes</taxon>
        <taxon>Micrococcales</taxon>
        <taxon>Cellulomonadaceae</taxon>
        <taxon>Cellulomonas</taxon>
    </lineage>
</organism>
<feature type="domain" description="Transcription regulator PadR N-terminal" evidence="1">
    <location>
        <begin position="7"/>
        <end position="80"/>
    </location>
</feature>
<dbReference type="SUPFAM" id="SSF46785">
    <property type="entry name" value="Winged helix' DNA-binding domain"/>
    <property type="match status" value="1"/>
</dbReference>
<dbReference type="Pfam" id="PF10400">
    <property type="entry name" value="Vir_act_alpha_C"/>
    <property type="match status" value="1"/>
</dbReference>
<dbReference type="InterPro" id="IPR005149">
    <property type="entry name" value="Tscrpt_reg_PadR_N"/>
</dbReference>
<dbReference type="Pfam" id="PF03551">
    <property type="entry name" value="PadR"/>
    <property type="match status" value="1"/>
</dbReference>
<dbReference type="PANTHER" id="PTHR43252">
    <property type="entry name" value="TRANSCRIPTIONAL REGULATOR YQJI"/>
    <property type="match status" value="1"/>
</dbReference>